<comment type="function">
    <text evidence="14">Converts heme B (protoheme IX) to heme O by substitution of the vinyl group on carbon 2 of heme B porphyrin ring with a hydroxyethyl farnesyl side group.</text>
</comment>
<dbReference type="GO" id="GO:0008495">
    <property type="term" value="F:protoheme IX farnesyltransferase activity"/>
    <property type="evidence" value="ECO:0007669"/>
    <property type="project" value="UniProtKB-UniRule"/>
</dbReference>
<evidence type="ECO:0000256" key="5">
    <source>
        <dbReference type="ARBA" id="ARBA00022679"/>
    </source>
</evidence>
<evidence type="ECO:0000256" key="3">
    <source>
        <dbReference type="ARBA" id="ARBA00012292"/>
    </source>
</evidence>
<protein>
    <recommendedName>
        <fullName evidence="11 14">Protoheme IX farnesyltransferase</fullName>
        <ecNumber evidence="3 14">2.5.1.141</ecNumber>
    </recommendedName>
    <alternativeName>
        <fullName evidence="12 14">Heme B farnesyltransferase</fullName>
    </alternativeName>
    <alternativeName>
        <fullName evidence="10 14">Heme O synthase</fullName>
    </alternativeName>
</protein>
<dbReference type="EC" id="2.5.1.141" evidence="3 14"/>
<dbReference type="InterPro" id="IPR044878">
    <property type="entry name" value="UbiA_sf"/>
</dbReference>
<accession>A0A2S8F6G0</accession>
<comment type="pathway">
    <text evidence="2 14">Porphyrin-containing compound metabolism; heme O biosynthesis; heme O from protoheme: step 1/1.</text>
</comment>
<feature type="transmembrane region" description="Helical" evidence="14">
    <location>
        <begin position="149"/>
        <end position="169"/>
    </location>
</feature>
<keyword evidence="6 14" id="KW-0812">Transmembrane</keyword>
<comment type="similarity">
    <text evidence="14">Belongs to the UbiA prenyltransferase family. Protoheme IX farnesyltransferase subfamily.</text>
</comment>
<dbReference type="OrthoDB" id="9814417at2"/>
<dbReference type="Pfam" id="PF01040">
    <property type="entry name" value="UbiA"/>
    <property type="match status" value="1"/>
</dbReference>
<evidence type="ECO:0000313" key="15">
    <source>
        <dbReference type="EMBL" id="PQO27749.1"/>
    </source>
</evidence>
<feature type="transmembrane region" description="Helical" evidence="14">
    <location>
        <begin position="123"/>
        <end position="142"/>
    </location>
</feature>
<evidence type="ECO:0000256" key="9">
    <source>
        <dbReference type="ARBA" id="ARBA00023136"/>
    </source>
</evidence>
<feature type="transmembrane region" description="Helical" evidence="14">
    <location>
        <begin position="97"/>
        <end position="117"/>
    </location>
</feature>
<evidence type="ECO:0000256" key="14">
    <source>
        <dbReference type="HAMAP-Rule" id="MF_00154"/>
    </source>
</evidence>
<gene>
    <name evidence="15" type="primary">cyoE</name>
    <name evidence="14" type="synonym">ctaB</name>
    <name evidence="15" type="ORF">C5Y98_27020</name>
</gene>
<dbReference type="AlphaFoldDB" id="A0A2S8F6G0"/>
<evidence type="ECO:0000256" key="4">
    <source>
        <dbReference type="ARBA" id="ARBA00022475"/>
    </source>
</evidence>
<dbReference type="NCBIfam" id="TIGR01473">
    <property type="entry name" value="cyoE_ctaB"/>
    <property type="match status" value="1"/>
</dbReference>
<keyword evidence="9 14" id="KW-0472">Membrane</keyword>
<dbReference type="RefSeq" id="WP_105359269.1">
    <property type="nucleotide sequence ID" value="NZ_PUIB01000027.1"/>
</dbReference>
<dbReference type="GO" id="GO:0048034">
    <property type="term" value="P:heme O biosynthetic process"/>
    <property type="evidence" value="ECO:0007669"/>
    <property type="project" value="UniProtKB-UniRule"/>
</dbReference>
<dbReference type="CDD" id="cd13957">
    <property type="entry name" value="PT_UbiA_Cox10"/>
    <property type="match status" value="1"/>
</dbReference>
<evidence type="ECO:0000256" key="8">
    <source>
        <dbReference type="ARBA" id="ARBA00023133"/>
    </source>
</evidence>
<feature type="transmembrane region" description="Helical" evidence="14">
    <location>
        <begin position="281"/>
        <end position="299"/>
    </location>
</feature>
<evidence type="ECO:0000256" key="6">
    <source>
        <dbReference type="ARBA" id="ARBA00022692"/>
    </source>
</evidence>
<comment type="subcellular location">
    <subcellularLocation>
        <location evidence="1 14">Cell membrane</location>
        <topology evidence="1 14">Multi-pass membrane protein</topology>
    </subcellularLocation>
</comment>
<comment type="miscellaneous">
    <text evidence="14">Carbon 2 of the heme B porphyrin ring is defined according to the Fischer nomenclature.</text>
</comment>
<evidence type="ECO:0000256" key="11">
    <source>
        <dbReference type="ARBA" id="ARBA00040810"/>
    </source>
</evidence>
<dbReference type="HAMAP" id="MF_00154">
    <property type="entry name" value="CyoE_CtaB"/>
    <property type="match status" value="1"/>
</dbReference>
<dbReference type="UniPathway" id="UPA00834">
    <property type="reaction ID" value="UER00712"/>
</dbReference>
<evidence type="ECO:0000256" key="12">
    <source>
        <dbReference type="ARBA" id="ARBA00042475"/>
    </source>
</evidence>
<evidence type="ECO:0000256" key="1">
    <source>
        <dbReference type="ARBA" id="ARBA00004651"/>
    </source>
</evidence>
<keyword evidence="8 14" id="KW-0350">Heme biosynthesis</keyword>
<feature type="transmembrane region" description="Helical" evidence="14">
    <location>
        <begin position="30"/>
        <end position="46"/>
    </location>
</feature>
<feature type="transmembrane region" description="Helical" evidence="14">
    <location>
        <begin position="221"/>
        <end position="245"/>
    </location>
</feature>
<proteinExistence type="inferred from homology"/>
<comment type="caution">
    <text evidence="15">The sequence shown here is derived from an EMBL/GenBank/DDBJ whole genome shotgun (WGS) entry which is preliminary data.</text>
</comment>
<reference evidence="15 16" key="1">
    <citation type="submission" date="2018-02" db="EMBL/GenBank/DDBJ databases">
        <title>Comparative genomes isolates from brazilian mangrove.</title>
        <authorList>
            <person name="Araujo J.E."/>
            <person name="Taketani R.G."/>
            <person name="Silva M.C.P."/>
            <person name="Loureco M.V."/>
            <person name="Andreote F.D."/>
        </authorList>
    </citation>
    <scope>NUCLEOTIDE SEQUENCE [LARGE SCALE GENOMIC DNA]</scope>
    <source>
        <strain evidence="15 16">NAP PRIS-MGV</strain>
    </source>
</reference>
<keyword evidence="4 14" id="KW-1003">Cell membrane</keyword>
<evidence type="ECO:0000313" key="16">
    <source>
        <dbReference type="Proteomes" id="UP000239388"/>
    </source>
</evidence>
<keyword evidence="5 14" id="KW-0808">Transferase</keyword>
<evidence type="ECO:0000256" key="2">
    <source>
        <dbReference type="ARBA" id="ARBA00004919"/>
    </source>
</evidence>
<evidence type="ECO:0000256" key="7">
    <source>
        <dbReference type="ARBA" id="ARBA00022989"/>
    </source>
</evidence>
<keyword evidence="7 14" id="KW-1133">Transmembrane helix</keyword>
<dbReference type="Gene3D" id="1.10.357.140">
    <property type="entry name" value="UbiA prenyltransferase"/>
    <property type="match status" value="1"/>
</dbReference>
<dbReference type="GO" id="GO:0005886">
    <property type="term" value="C:plasma membrane"/>
    <property type="evidence" value="ECO:0007669"/>
    <property type="project" value="UniProtKB-SubCell"/>
</dbReference>
<dbReference type="InterPro" id="IPR006369">
    <property type="entry name" value="Protohaem_IX_farnesylTrfase"/>
</dbReference>
<feature type="transmembrane region" description="Helical" evidence="14">
    <location>
        <begin position="52"/>
        <end position="76"/>
    </location>
</feature>
<dbReference type="Proteomes" id="UP000239388">
    <property type="component" value="Unassembled WGS sequence"/>
</dbReference>
<dbReference type="InterPro" id="IPR000537">
    <property type="entry name" value="UbiA_prenyltransferase"/>
</dbReference>
<comment type="catalytic activity">
    <reaction evidence="13 14">
        <text>heme b + (2E,6E)-farnesyl diphosphate + H2O = Fe(II)-heme o + diphosphate</text>
        <dbReference type="Rhea" id="RHEA:28070"/>
        <dbReference type="ChEBI" id="CHEBI:15377"/>
        <dbReference type="ChEBI" id="CHEBI:33019"/>
        <dbReference type="ChEBI" id="CHEBI:60344"/>
        <dbReference type="ChEBI" id="CHEBI:60530"/>
        <dbReference type="ChEBI" id="CHEBI:175763"/>
        <dbReference type="EC" id="2.5.1.141"/>
    </reaction>
</comment>
<name>A0A2S8F6G0_9BACT</name>
<evidence type="ECO:0000256" key="13">
    <source>
        <dbReference type="ARBA" id="ARBA00047690"/>
    </source>
</evidence>
<feature type="transmembrane region" description="Helical" evidence="14">
    <location>
        <begin position="251"/>
        <end position="269"/>
    </location>
</feature>
<evidence type="ECO:0000256" key="10">
    <source>
        <dbReference type="ARBA" id="ARBA00030253"/>
    </source>
</evidence>
<dbReference type="EMBL" id="PUIB01000027">
    <property type="protein sequence ID" value="PQO27749.1"/>
    <property type="molecule type" value="Genomic_DNA"/>
</dbReference>
<feature type="transmembrane region" description="Helical" evidence="14">
    <location>
        <begin position="175"/>
        <end position="200"/>
    </location>
</feature>
<sequence length="303" mass="33045">MSTGPAALADRRSGMKQQLSDYLELTKPKIAVLLLVCVAIAGFYASGGQPDVLRLINVIIGTALVAASSCVWNQCLEVHADRRMERTSRRPIPSGRLSRYSSAIFGTLLGSIGVAYLLATVGWMPALIGVLTWVLYVCIYTPMKQWTPWNTTVGAVAGALPMLMGWLAVNPTLDLKAISLFAILFFWQFPHFMAIAWLYREDYEKGGMQMWSVVDRSGTKAGLQAVSGAMALLLVSVVPGLGYIAMPNITYMLLSLFGGTVMLIASLRFFTSRDEKTARQLLFASLLYLPIQLGLLVILPSGV</sequence>
<dbReference type="PANTHER" id="PTHR43448">
    <property type="entry name" value="PROTOHEME IX FARNESYLTRANSFERASE, MITOCHONDRIAL"/>
    <property type="match status" value="1"/>
</dbReference>
<organism evidence="15 16">
    <name type="scientific">Blastopirellula marina</name>
    <dbReference type="NCBI Taxonomy" id="124"/>
    <lineage>
        <taxon>Bacteria</taxon>
        <taxon>Pseudomonadati</taxon>
        <taxon>Planctomycetota</taxon>
        <taxon>Planctomycetia</taxon>
        <taxon>Pirellulales</taxon>
        <taxon>Pirellulaceae</taxon>
        <taxon>Blastopirellula</taxon>
    </lineage>
</organism>
<dbReference type="PANTHER" id="PTHR43448:SF7">
    <property type="entry name" value="4-HYDROXYBENZOATE SOLANESYLTRANSFERASE"/>
    <property type="match status" value="1"/>
</dbReference>